<evidence type="ECO:0000256" key="6">
    <source>
        <dbReference type="ARBA" id="ARBA00022553"/>
    </source>
</evidence>
<dbReference type="InterPro" id="IPR036890">
    <property type="entry name" value="HATPase_C_sf"/>
</dbReference>
<dbReference type="Gene3D" id="3.30.565.10">
    <property type="entry name" value="Histidine kinase-like ATPase, C-terminal domain"/>
    <property type="match status" value="1"/>
</dbReference>
<dbReference type="PROSITE" id="PS50109">
    <property type="entry name" value="HIS_KIN"/>
    <property type="match status" value="1"/>
</dbReference>
<comment type="catalytic activity">
    <reaction evidence="1">
        <text>ATP + protein L-histidine = ADP + protein N-phospho-L-histidine.</text>
        <dbReference type="EC" id="2.7.13.3"/>
    </reaction>
</comment>
<dbReference type="CDD" id="cd00075">
    <property type="entry name" value="HATPase"/>
    <property type="match status" value="1"/>
</dbReference>
<protein>
    <recommendedName>
        <fullName evidence="4">Signal transduction histidine-protein kinase ArlS</fullName>
        <ecNumber evidence="3">2.7.13.3</ecNumber>
    </recommendedName>
</protein>
<keyword evidence="9" id="KW-0547">Nucleotide-binding</keyword>
<dbReference type="CDD" id="cd00082">
    <property type="entry name" value="HisKA"/>
    <property type="match status" value="1"/>
</dbReference>
<dbReference type="PROSITE" id="PS50885">
    <property type="entry name" value="HAMP"/>
    <property type="match status" value="1"/>
</dbReference>
<dbReference type="Gene3D" id="1.10.287.130">
    <property type="match status" value="1"/>
</dbReference>
<evidence type="ECO:0000256" key="13">
    <source>
        <dbReference type="ARBA" id="ARBA00023012"/>
    </source>
</evidence>
<evidence type="ECO:0000256" key="5">
    <source>
        <dbReference type="ARBA" id="ARBA00022475"/>
    </source>
</evidence>
<keyword evidence="14 15" id="KW-0472">Membrane</keyword>
<accession>A0ABY5S481</accession>
<keyword evidence="12 15" id="KW-1133">Transmembrane helix</keyword>
<keyword evidence="7" id="KW-0808">Transferase</keyword>
<proteinExistence type="predicted"/>
<evidence type="ECO:0000256" key="4">
    <source>
        <dbReference type="ARBA" id="ARBA00015735"/>
    </source>
</evidence>
<keyword evidence="10 18" id="KW-0418">Kinase</keyword>
<keyword evidence="11" id="KW-0067">ATP-binding</keyword>
<dbReference type="Gene3D" id="6.10.340.10">
    <property type="match status" value="1"/>
</dbReference>
<gene>
    <name evidence="18" type="ORF">L1F29_22900</name>
</gene>
<dbReference type="InterPro" id="IPR036097">
    <property type="entry name" value="HisK_dim/P_sf"/>
</dbReference>
<evidence type="ECO:0000256" key="9">
    <source>
        <dbReference type="ARBA" id="ARBA00022741"/>
    </source>
</evidence>
<dbReference type="GO" id="GO:0016301">
    <property type="term" value="F:kinase activity"/>
    <property type="evidence" value="ECO:0007669"/>
    <property type="project" value="UniProtKB-KW"/>
</dbReference>
<feature type="transmembrane region" description="Helical" evidence="15">
    <location>
        <begin position="168"/>
        <end position="191"/>
    </location>
</feature>
<dbReference type="EC" id="2.7.13.3" evidence="3"/>
<evidence type="ECO:0000256" key="3">
    <source>
        <dbReference type="ARBA" id="ARBA00012438"/>
    </source>
</evidence>
<dbReference type="SUPFAM" id="SSF158472">
    <property type="entry name" value="HAMP domain-like"/>
    <property type="match status" value="1"/>
</dbReference>
<dbReference type="InterPro" id="IPR003594">
    <property type="entry name" value="HATPase_dom"/>
</dbReference>
<keyword evidence="19" id="KW-1185">Reference proteome</keyword>
<keyword evidence="8 15" id="KW-0812">Transmembrane</keyword>
<dbReference type="RefSeq" id="WP_258384371.1">
    <property type="nucleotide sequence ID" value="NZ_CP091430.1"/>
</dbReference>
<dbReference type="CDD" id="cd06225">
    <property type="entry name" value="HAMP"/>
    <property type="match status" value="1"/>
</dbReference>
<feature type="domain" description="Histidine kinase" evidence="16">
    <location>
        <begin position="253"/>
        <end position="470"/>
    </location>
</feature>
<organism evidence="18 19">
    <name type="scientific">Paenibacillus spongiae</name>
    <dbReference type="NCBI Taxonomy" id="2909671"/>
    <lineage>
        <taxon>Bacteria</taxon>
        <taxon>Bacillati</taxon>
        <taxon>Bacillota</taxon>
        <taxon>Bacilli</taxon>
        <taxon>Bacillales</taxon>
        <taxon>Paenibacillaceae</taxon>
        <taxon>Paenibacillus</taxon>
    </lineage>
</organism>
<feature type="domain" description="HAMP" evidence="17">
    <location>
        <begin position="192"/>
        <end position="245"/>
    </location>
</feature>
<dbReference type="SUPFAM" id="SSF47384">
    <property type="entry name" value="Homodimeric domain of signal transducing histidine kinase"/>
    <property type="match status" value="1"/>
</dbReference>
<dbReference type="Pfam" id="PF18719">
    <property type="entry name" value="ArlS_N"/>
    <property type="match status" value="1"/>
</dbReference>
<dbReference type="EMBL" id="CP091430">
    <property type="protein sequence ID" value="UVI28283.1"/>
    <property type="molecule type" value="Genomic_DNA"/>
</dbReference>
<dbReference type="InterPro" id="IPR050428">
    <property type="entry name" value="TCS_sensor_his_kinase"/>
</dbReference>
<evidence type="ECO:0000313" key="18">
    <source>
        <dbReference type="EMBL" id="UVI28283.1"/>
    </source>
</evidence>
<evidence type="ECO:0000256" key="1">
    <source>
        <dbReference type="ARBA" id="ARBA00000085"/>
    </source>
</evidence>
<dbReference type="Pfam" id="PF00512">
    <property type="entry name" value="HisKA"/>
    <property type="match status" value="1"/>
</dbReference>
<keyword evidence="13" id="KW-0902">Two-component regulatory system</keyword>
<evidence type="ECO:0000259" key="16">
    <source>
        <dbReference type="PROSITE" id="PS50109"/>
    </source>
</evidence>
<evidence type="ECO:0000259" key="17">
    <source>
        <dbReference type="PROSITE" id="PS50885"/>
    </source>
</evidence>
<dbReference type="Pfam" id="PF00672">
    <property type="entry name" value="HAMP"/>
    <property type="match status" value="1"/>
</dbReference>
<dbReference type="InterPro" id="IPR003661">
    <property type="entry name" value="HisK_dim/P_dom"/>
</dbReference>
<dbReference type="InterPro" id="IPR041610">
    <property type="entry name" value="ArlS_N"/>
</dbReference>
<evidence type="ECO:0000256" key="10">
    <source>
        <dbReference type="ARBA" id="ARBA00022777"/>
    </source>
</evidence>
<dbReference type="PRINTS" id="PR00344">
    <property type="entry name" value="BCTRLSENSOR"/>
</dbReference>
<keyword evidence="6" id="KW-0597">Phosphoprotein</keyword>
<name>A0ABY5S481_9BACL</name>
<evidence type="ECO:0000256" key="14">
    <source>
        <dbReference type="ARBA" id="ARBA00023136"/>
    </source>
</evidence>
<dbReference type="PANTHER" id="PTHR45436">
    <property type="entry name" value="SENSOR HISTIDINE KINASE YKOH"/>
    <property type="match status" value="1"/>
</dbReference>
<dbReference type="SMART" id="SM00304">
    <property type="entry name" value="HAMP"/>
    <property type="match status" value="1"/>
</dbReference>
<keyword evidence="5" id="KW-1003">Cell membrane</keyword>
<sequence length="476" mass="54135">MKRPSMAFPFSRMPVKWRLTIASALLLFLLFAAYNAVQYVFVEQWMLKREETRTEQDMREILNYFLEKEASFGESDKAEIRSFLEKVNRQDQFLRVLDENGTPIIVVSNDLPVEWVEPKAVTRPSLEEGTFKDHRLLIMRSPLTIFQFNGTIEIVKSTQVFHELTKDILYVMILCGIGAVILSGLGGMLLARQLLRPLQSMAETMRNVKQKGLHERVRIGDNQDEISTLMKMFNEMMDQVEQSFKQQRQFVEDASHELRTPVAIVEGHLSMLQRWGKTDPAILEESLEASILETSRLKGLVEELLMLTRAEQGGIDEKAVVTNPEQIIRTMVRNVEVLHPEARIEVDLEAIKDVALTITAQHLEQILLILLDNAVKYSPESAMITVRGAMDKDMVCLAITDCGMGIPEGDQPFVLDRFYRVDKARSGEQGGHGLGLAIAKRLTERYKGTITLYSKVNVGTTVSVCLIKQYDVQKNE</sequence>
<dbReference type="InterPro" id="IPR005467">
    <property type="entry name" value="His_kinase_dom"/>
</dbReference>
<dbReference type="SMART" id="SM00388">
    <property type="entry name" value="HisKA"/>
    <property type="match status" value="1"/>
</dbReference>
<comment type="subcellular location">
    <subcellularLocation>
        <location evidence="2">Cell membrane</location>
        <topology evidence="2">Multi-pass membrane protein</topology>
    </subcellularLocation>
</comment>
<evidence type="ECO:0000256" key="15">
    <source>
        <dbReference type="SAM" id="Phobius"/>
    </source>
</evidence>
<dbReference type="SMART" id="SM00387">
    <property type="entry name" value="HATPase_c"/>
    <property type="match status" value="1"/>
</dbReference>
<reference evidence="18" key="1">
    <citation type="submission" date="2022-01" db="EMBL/GenBank/DDBJ databases">
        <title>Paenibacillus spongiae sp. nov., isolated from marine sponge.</title>
        <authorList>
            <person name="Li Z."/>
            <person name="Zhang M."/>
        </authorList>
    </citation>
    <scope>NUCLEOTIDE SEQUENCE</scope>
    <source>
        <strain evidence="18">PHS-Z3</strain>
    </source>
</reference>
<evidence type="ECO:0000256" key="8">
    <source>
        <dbReference type="ARBA" id="ARBA00022692"/>
    </source>
</evidence>
<evidence type="ECO:0000313" key="19">
    <source>
        <dbReference type="Proteomes" id="UP001057877"/>
    </source>
</evidence>
<evidence type="ECO:0000256" key="12">
    <source>
        <dbReference type="ARBA" id="ARBA00022989"/>
    </source>
</evidence>
<evidence type="ECO:0000256" key="2">
    <source>
        <dbReference type="ARBA" id="ARBA00004651"/>
    </source>
</evidence>
<dbReference type="Pfam" id="PF02518">
    <property type="entry name" value="HATPase_c"/>
    <property type="match status" value="1"/>
</dbReference>
<dbReference type="PANTHER" id="PTHR45436:SF5">
    <property type="entry name" value="SENSOR HISTIDINE KINASE TRCS"/>
    <property type="match status" value="1"/>
</dbReference>
<evidence type="ECO:0000256" key="7">
    <source>
        <dbReference type="ARBA" id="ARBA00022679"/>
    </source>
</evidence>
<dbReference type="SUPFAM" id="SSF55874">
    <property type="entry name" value="ATPase domain of HSP90 chaperone/DNA topoisomerase II/histidine kinase"/>
    <property type="match status" value="1"/>
</dbReference>
<dbReference type="InterPro" id="IPR004358">
    <property type="entry name" value="Sig_transdc_His_kin-like_C"/>
</dbReference>
<evidence type="ECO:0000256" key="11">
    <source>
        <dbReference type="ARBA" id="ARBA00022840"/>
    </source>
</evidence>
<dbReference type="InterPro" id="IPR003660">
    <property type="entry name" value="HAMP_dom"/>
</dbReference>
<dbReference type="Proteomes" id="UP001057877">
    <property type="component" value="Chromosome"/>
</dbReference>